<evidence type="ECO:0000256" key="4">
    <source>
        <dbReference type="PROSITE-ProRule" id="PRU00335"/>
    </source>
</evidence>
<keyword evidence="1" id="KW-0805">Transcription regulation</keyword>
<organism evidence="6 7">
    <name type="scientific">Kibdelosporangium banguiense</name>
    <dbReference type="NCBI Taxonomy" id="1365924"/>
    <lineage>
        <taxon>Bacteria</taxon>
        <taxon>Bacillati</taxon>
        <taxon>Actinomycetota</taxon>
        <taxon>Actinomycetes</taxon>
        <taxon>Pseudonocardiales</taxon>
        <taxon>Pseudonocardiaceae</taxon>
        <taxon>Kibdelosporangium</taxon>
    </lineage>
</organism>
<keyword evidence="7" id="KW-1185">Reference proteome</keyword>
<name>A0ABS4U104_9PSEU</name>
<keyword evidence="2 4" id="KW-0238">DNA-binding</keyword>
<evidence type="ECO:0000313" key="7">
    <source>
        <dbReference type="Proteomes" id="UP001519332"/>
    </source>
</evidence>
<dbReference type="PROSITE" id="PS50977">
    <property type="entry name" value="HTH_TETR_2"/>
    <property type="match status" value="1"/>
</dbReference>
<dbReference type="Pfam" id="PF00440">
    <property type="entry name" value="TetR_N"/>
    <property type="match status" value="1"/>
</dbReference>
<evidence type="ECO:0000259" key="5">
    <source>
        <dbReference type="PROSITE" id="PS50977"/>
    </source>
</evidence>
<evidence type="ECO:0000256" key="1">
    <source>
        <dbReference type="ARBA" id="ARBA00023015"/>
    </source>
</evidence>
<gene>
    <name evidence="6" type="ORF">JOF56_010717</name>
</gene>
<comment type="caution">
    <text evidence="6">The sequence shown here is derived from an EMBL/GenBank/DDBJ whole genome shotgun (WGS) entry which is preliminary data.</text>
</comment>
<dbReference type="EMBL" id="JAGINW010000001">
    <property type="protein sequence ID" value="MBP2330332.1"/>
    <property type="molecule type" value="Genomic_DNA"/>
</dbReference>
<dbReference type="RefSeq" id="WP_209646957.1">
    <property type="nucleotide sequence ID" value="NZ_JAGINW010000001.1"/>
</dbReference>
<keyword evidence="3" id="KW-0804">Transcription</keyword>
<evidence type="ECO:0000256" key="3">
    <source>
        <dbReference type="ARBA" id="ARBA00023163"/>
    </source>
</evidence>
<evidence type="ECO:0000313" key="6">
    <source>
        <dbReference type="EMBL" id="MBP2330332.1"/>
    </source>
</evidence>
<reference evidence="6 7" key="1">
    <citation type="submission" date="2021-03" db="EMBL/GenBank/DDBJ databases">
        <title>Sequencing the genomes of 1000 actinobacteria strains.</title>
        <authorList>
            <person name="Klenk H.-P."/>
        </authorList>
    </citation>
    <scope>NUCLEOTIDE SEQUENCE [LARGE SCALE GENOMIC DNA]</scope>
    <source>
        <strain evidence="6 7">DSM 46670</strain>
    </source>
</reference>
<sequence length="206" mass="22548">MSAENPGRTGRPPLTERRKAQTRLEIAHEAVRLFTAKGVAATSAEEIAAAAGISLRTLWRYFPSKESCVLPLLTSGIEVTARCMRAWPPGEAMTWLLKEMERCSQDLVTHLPTLFDLVRLTQSEPGLRAVWLQAHQDAEPVFAAVLAHRAALPPDDLSARMQAAMINTALRVAMEHHASKPGPPTEEAVLRTVRTAFLTVAQGLPD</sequence>
<dbReference type="InterPro" id="IPR050109">
    <property type="entry name" value="HTH-type_TetR-like_transc_reg"/>
</dbReference>
<feature type="domain" description="HTH tetR-type" evidence="5">
    <location>
        <begin position="20"/>
        <end position="80"/>
    </location>
</feature>
<dbReference type="PRINTS" id="PR00455">
    <property type="entry name" value="HTHTETR"/>
</dbReference>
<dbReference type="Gene3D" id="1.10.357.10">
    <property type="entry name" value="Tetracycline Repressor, domain 2"/>
    <property type="match status" value="1"/>
</dbReference>
<protein>
    <submittedName>
        <fullName evidence="6">AcrR family transcriptional regulator</fullName>
    </submittedName>
</protein>
<dbReference type="InterPro" id="IPR001647">
    <property type="entry name" value="HTH_TetR"/>
</dbReference>
<dbReference type="InterPro" id="IPR009057">
    <property type="entry name" value="Homeodomain-like_sf"/>
</dbReference>
<dbReference type="Pfam" id="PF17754">
    <property type="entry name" value="TetR_C_14"/>
    <property type="match status" value="1"/>
</dbReference>
<dbReference type="PANTHER" id="PTHR30055">
    <property type="entry name" value="HTH-TYPE TRANSCRIPTIONAL REGULATOR RUTR"/>
    <property type="match status" value="1"/>
</dbReference>
<feature type="DNA-binding region" description="H-T-H motif" evidence="4">
    <location>
        <begin position="43"/>
        <end position="62"/>
    </location>
</feature>
<dbReference type="SUPFAM" id="SSF46689">
    <property type="entry name" value="Homeodomain-like"/>
    <property type="match status" value="1"/>
</dbReference>
<dbReference type="InterPro" id="IPR041347">
    <property type="entry name" value="MftR_C"/>
</dbReference>
<dbReference type="PANTHER" id="PTHR30055:SF238">
    <property type="entry name" value="MYCOFACTOCIN BIOSYNTHESIS TRANSCRIPTIONAL REGULATOR MFTR-RELATED"/>
    <property type="match status" value="1"/>
</dbReference>
<accession>A0ABS4U104</accession>
<dbReference type="Proteomes" id="UP001519332">
    <property type="component" value="Unassembled WGS sequence"/>
</dbReference>
<evidence type="ECO:0000256" key="2">
    <source>
        <dbReference type="ARBA" id="ARBA00023125"/>
    </source>
</evidence>
<proteinExistence type="predicted"/>